<evidence type="ECO:0008006" key="3">
    <source>
        <dbReference type="Google" id="ProtNLM"/>
    </source>
</evidence>
<organism evidence="1 2">
    <name type="scientific">Polarella glacialis</name>
    <name type="common">Dinoflagellate</name>
    <dbReference type="NCBI Taxonomy" id="89957"/>
    <lineage>
        <taxon>Eukaryota</taxon>
        <taxon>Sar</taxon>
        <taxon>Alveolata</taxon>
        <taxon>Dinophyceae</taxon>
        <taxon>Suessiales</taxon>
        <taxon>Suessiaceae</taxon>
        <taxon>Polarella</taxon>
    </lineage>
</organism>
<evidence type="ECO:0000313" key="1">
    <source>
        <dbReference type="EMBL" id="CAE8599300.1"/>
    </source>
</evidence>
<reference evidence="1" key="1">
    <citation type="submission" date="2021-02" db="EMBL/GenBank/DDBJ databases">
        <authorList>
            <person name="Dougan E. K."/>
            <person name="Rhodes N."/>
            <person name="Thang M."/>
            <person name="Chan C."/>
        </authorList>
    </citation>
    <scope>NUCLEOTIDE SEQUENCE</scope>
</reference>
<dbReference type="Proteomes" id="UP000654075">
    <property type="component" value="Unassembled WGS sequence"/>
</dbReference>
<dbReference type="EMBL" id="CAJNNV010010966">
    <property type="protein sequence ID" value="CAE8599300.1"/>
    <property type="molecule type" value="Genomic_DNA"/>
</dbReference>
<feature type="non-terminal residue" evidence="1">
    <location>
        <position position="1"/>
    </location>
</feature>
<accession>A0A813EB29</accession>
<name>A0A813EB29_POLGL</name>
<keyword evidence="2" id="KW-1185">Reference proteome</keyword>
<dbReference type="AlphaFoldDB" id="A0A813EB29"/>
<protein>
    <recommendedName>
        <fullName evidence="3">PH domain-containing protein</fullName>
    </recommendedName>
</protein>
<proteinExistence type="predicted"/>
<feature type="non-terminal residue" evidence="1">
    <location>
        <position position="84"/>
    </location>
</feature>
<sequence>DLVTLKWRDGEGGNSVQDVPLSAIEAVEEEASPEDEEDAHSALTVRLKGSAKFQPKVLSLVCSSSEDLESWRDGLHFLLTDSTS</sequence>
<evidence type="ECO:0000313" key="2">
    <source>
        <dbReference type="Proteomes" id="UP000654075"/>
    </source>
</evidence>
<comment type="caution">
    <text evidence="1">The sequence shown here is derived from an EMBL/GenBank/DDBJ whole genome shotgun (WGS) entry which is preliminary data.</text>
</comment>
<gene>
    <name evidence="1" type="ORF">PGLA1383_LOCUS17659</name>
</gene>